<accession>A0A369QCM4</accession>
<reference evidence="1 2" key="1">
    <citation type="submission" date="2018-04" db="EMBL/GenBank/DDBJ databases">
        <title>Adhaeribacter sp. HMF7616 genome sequencing and assembly.</title>
        <authorList>
            <person name="Kang H."/>
            <person name="Kang J."/>
            <person name="Cha I."/>
            <person name="Kim H."/>
            <person name="Joh K."/>
        </authorList>
    </citation>
    <scope>NUCLEOTIDE SEQUENCE [LARGE SCALE GENOMIC DNA]</scope>
    <source>
        <strain evidence="1 2">HMF7616</strain>
    </source>
</reference>
<dbReference type="Proteomes" id="UP000253919">
    <property type="component" value="Unassembled WGS sequence"/>
</dbReference>
<gene>
    <name evidence="1" type="ORF">AHMF7616_01038</name>
</gene>
<evidence type="ECO:0000313" key="2">
    <source>
        <dbReference type="Proteomes" id="UP000253919"/>
    </source>
</evidence>
<dbReference type="OrthoDB" id="1428091at2"/>
<proteinExistence type="predicted"/>
<dbReference type="AlphaFoldDB" id="A0A369QCM4"/>
<organism evidence="1 2">
    <name type="scientific">Adhaeribacter pallidiroseus</name>
    <dbReference type="NCBI Taxonomy" id="2072847"/>
    <lineage>
        <taxon>Bacteria</taxon>
        <taxon>Pseudomonadati</taxon>
        <taxon>Bacteroidota</taxon>
        <taxon>Cytophagia</taxon>
        <taxon>Cytophagales</taxon>
        <taxon>Hymenobacteraceae</taxon>
        <taxon>Adhaeribacter</taxon>
    </lineage>
</organism>
<evidence type="ECO:0000313" key="1">
    <source>
        <dbReference type="EMBL" id="RDC62444.1"/>
    </source>
</evidence>
<sequence>MEDYNYTYSDTDLDIISKKEFWKLLKTGLIIDARNGGLMLGPSIEQGGIDCVAETADGFMKIGKIEGGVFIINSLANKNYSDKLQAFNAYDVLFLEDEPVDYIISPTTSVYNTFGNDEKLVWLRGDEFIMNKYASFKFLKEIEEINYFDFRV</sequence>
<dbReference type="EMBL" id="QASA01000001">
    <property type="protein sequence ID" value="RDC62444.1"/>
    <property type="molecule type" value="Genomic_DNA"/>
</dbReference>
<keyword evidence="2" id="KW-1185">Reference proteome</keyword>
<name>A0A369QCM4_9BACT</name>
<dbReference type="RefSeq" id="WP_115371888.1">
    <property type="nucleotide sequence ID" value="NZ_QASA01000001.1"/>
</dbReference>
<protein>
    <submittedName>
        <fullName evidence="1">Uncharacterized protein</fullName>
    </submittedName>
</protein>
<comment type="caution">
    <text evidence="1">The sequence shown here is derived from an EMBL/GenBank/DDBJ whole genome shotgun (WGS) entry which is preliminary data.</text>
</comment>